<dbReference type="InterPro" id="IPR036591">
    <property type="entry name" value="YggU-like_sf"/>
</dbReference>
<dbReference type="InterPro" id="IPR003746">
    <property type="entry name" value="DUF167"/>
</dbReference>
<sequence>MRLAVRVTPKGGRDAVDGWGLDPAGRPLLKLRVSAAASDGAANAAVIALLAKAVGRPKSALTIVSGETSRVKLIEIDGLEAEGLAAKLGAPPS</sequence>
<dbReference type="SUPFAM" id="SSF69786">
    <property type="entry name" value="YggU-like"/>
    <property type="match status" value="1"/>
</dbReference>
<dbReference type="SMART" id="SM01152">
    <property type="entry name" value="DUF167"/>
    <property type="match status" value="1"/>
</dbReference>
<protein>
    <recommendedName>
        <fullName evidence="2">UPF0235 protein ACFQ27_12165</fullName>
    </recommendedName>
</protein>
<dbReference type="NCBIfam" id="TIGR00251">
    <property type="entry name" value="DUF167 family protein"/>
    <property type="match status" value="1"/>
</dbReference>
<dbReference type="Pfam" id="PF02594">
    <property type="entry name" value="DUF167"/>
    <property type="match status" value="1"/>
</dbReference>
<evidence type="ECO:0000313" key="4">
    <source>
        <dbReference type="Proteomes" id="UP001597216"/>
    </source>
</evidence>
<dbReference type="HAMAP" id="MF_00634">
    <property type="entry name" value="UPF0235"/>
    <property type="match status" value="1"/>
</dbReference>
<gene>
    <name evidence="3" type="ORF">ACFQ27_12165</name>
</gene>
<keyword evidence="4" id="KW-1185">Reference proteome</keyword>
<dbReference type="Proteomes" id="UP001597216">
    <property type="component" value="Unassembled WGS sequence"/>
</dbReference>
<dbReference type="EMBL" id="JBHTLQ010000025">
    <property type="protein sequence ID" value="MFD1191337.1"/>
    <property type="molecule type" value="Genomic_DNA"/>
</dbReference>
<evidence type="ECO:0000256" key="2">
    <source>
        <dbReference type="HAMAP-Rule" id="MF_00634"/>
    </source>
</evidence>
<reference evidence="4" key="1">
    <citation type="journal article" date="2019" name="Int. J. Syst. Evol. Microbiol.">
        <title>The Global Catalogue of Microorganisms (GCM) 10K type strain sequencing project: providing services to taxonomists for standard genome sequencing and annotation.</title>
        <authorList>
            <consortium name="The Broad Institute Genomics Platform"/>
            <consortium name="The Broad Institute Genome Sequencing Center for Infectious Disease"/>
            <person name="Wu L."/>
            <person name="Ma J."/>
        </authorList>
    </citation>
    <scope>NUCLEOTIDE SEQUENCE [LARGE SCALE GENOMIC DNA]</scope>
    <source>
        <strain evidence="4">CCUG 55074</strain>
    </source>
</reference>
<comment type="caution">
    <text evidence="3">The sequence shown here is derived from an EMBL/GenBank/DDBJ whole genome shotgun (WGS) entry which is preliminary data.</text>
</comment>
<organism evidence="3 4">
    <name type="scientific">Phenylobacterium conjunctum</name>
    <dbReference type="NCBI Taxonomy" id="1298959"/>
    <lineage>
        <taxon>Bacteria</taxon>
        <taxon>Pseudomonadati</taxon>
        <taxon>Pseudomonadota</taxon>
        <taxon>Alphaproteobacteria</taxon>
        <taxon>Caulobacterales</taxon>
        <taxon>Caulobacteraceae</taxon>
        <taxon>Phenylobacterium</taxon>
    </lineage>
</organism>
<dbReference type="RefSeq" id="WP_377353772.1">
    <property type="nucleotide sequence ID" value="NZ_JBHTLQ010000025.1"/>
</dbReference>
<comment type="similarity">
    <text evidence="1 2">Belongs to the UPF0235 family.</text>
</comment>
<evidence type="ECO:0000256" key="1">
    <source>
        <dbReference type="ARBA" id="ARBA00010364"/>
    </source>
</evidence>
<name>A0ABW3T5N7_9CAUL</name>
<dbReference type="Gene3D" id="3.30.1200.10">
    <property type="entry name" value="YggU-like"/>
    <property type="match status" value="1"/>
</dbReference>
<accession>A0ABW3T5N7</accession>
<evidence type="ECO:0000313" key="3">
    <source>
        <dbReference type="EMBL" id="MFD1191337.1"/>
    </source>
</evidence>
<proteinExistence type="inferred from homology"/>